<dbReference type="AlphaFoldDB" id="A0A1L7XQT7"/>
<name>A0A1L7XQT7_9HELO</name>
<protein>
    <submittedName>
        <fullName evidence="2">Uncharacterized protein</fullName>
    </submittedName>
</protein>
<dbReference type="Proteomes" id="UP000184330">
    <property type="component" value="Unassembled WGS sequence"/>
</dbReference>
<organism evidence="2 3">
    <name type="scientific">Phialocephala subalpina</name>
    <dbReference type="NCBI Taxonomy" id="576137"/>
    <lineage>
        <taxon>Eukaryota</taxon>
        <taxon>Fungi</taxon>
        <taxon>Dikarya</taxon>
        <taxon>Ascomycota</taxon>
        <taxon>Pezizomycotina</taxon>
        <taxon>Leotiomycetes</taxon>
        <taxon>Helotiales</taxon>
        <taxon>Mollisiaceae</taxon>
        <taxon>Phialocephala</taxon>
        <taxon>Phialocephala fortinii species complex</taxon>
    </lineage>
</organism>
<accession>A0A1L7XQT7</accession>
<sequence>MAFSNDPRPSEHLEKANEPEKKKNIPTKPGLSRKRRAANPLESCFMSKKKRIIKAKPEITTSSSAPPPKCMALVLYVPPIVPAKEGQDDDLFGDEKYDSDAFKKEFGYGKEKEKKKDPAPSGHSDKKGYFTFTGRREEFARETKYKSAYNDQFTNVFAPPPPPMSQEAEYIQFKTESDDFFAPDADTKSVPFPTVRSNRCTEKDCLRFKKLGICQHDIERVLKGCRGLEWKDETKWIAFLKKEGRKWHTDKFVNRKEWEEKAKEMFQAIGALVDEKKEPMPFVEDPKE</sequence>
<feature type="compositionally biased region" description="Basic and acidic residues" evidence="1">
    <location>
        <begin position="8"/>
        <end position="23"/>
    </location>
</feature>
<evidence type="ECO:0000256" key="1">
    <source>
        <dbReference type="SAM" id="MobiDB-lite"/>
    </source>
</evidence>
<proteinExistence type="predicted"/>
<feature type="region of interest" description="Disordered" evidence="1">
    <location>
        <begin position="1"/>
        <end position="43"/>
    </location>
</feature>
<feature type="region of interest" description="Disordered" evidence="1">
    <location>
        <begin position="108"/>
        <end position="127"/>
    </location>
</feature>
<evidence type="ECO:0000313" key="3">
    <source>
        <dbReference type="Proteomes" id="UP000184330"/>
    </source>
</evidence>
<gene>
    <name evidence="2" type="ORF">PAC_17196</name>
</gene>
<reference evidence="2 3" key="1">
    <citation type="submission" date="2016-03" db="EMBL/GenBank/DDBJ databases">
        <authorList>
            <person name="Ploux O."/>
        </authorList>
    </citation>
    <scope>NUCLEOTIDE SEQUENCE [LARGE SCALE GENOMIC DNA]</scope>
    <source>
        <strain evidence="2 3">UAMH 11012</strain>
    </source>
</reference>
<keyword evidence="3" id="KW-1185">Reference proteome</keyword>
<evidence type="ECO:0000313" key="2">
    <source>
        <dbReference type="EMBL" id="CZR67297.1"/>
    </source>
</evidence>
<dbReference type="OrthoDB" id="4764735at2759"/>
<dbReference type="EMBL" id="FJOG01000043">
    <property type="protein sequence ID" value="CZR67297.1"/>
    <property type="molecule type" value="Genomic_DNA"/>
</dbReference>